<evidence type="ECO:0000313" key="1">
    <source>
        <dbReference type="EMBL" id="TMS04948.1"/>
    </source>
</evidence>
<evidence type="ECO:0000313" key="2">
    <source>
        <dbReference type="Proteomes" id="UP000793456"/>
    </source>
</evidence>
<dbReference type="Proteomes" id="UP000793456">
    <property type="component" value="Chromosome XXI"/>
</dbReference>
<keyword evidence="2" id="KW-1185">Reference proteome</keyword>
<name>A0ACD3QCU8_LARCR</name>
<gene>
    <name evidence="1" type="ORF">E3U43_010105</name>
</gene>
<organism evidence="1 2">
    <name type="scientific">Larimichthys crocea</name>
    <name type="common">Large yellow croaker</name>
    <name type="synonym">Pseudosciaena crocea</name>
    <dbReference type="NCBI Taxonomy" id="215358"/>
    <lineage>
        <taxon>Eukaryota</taxon>
        <taxon>Metazoa</taxon>
        <taxon>Chordata</taxon>
        <taxon>Craniata</taxon>
        <taxon>Vertebrata</taxon>
        <taxon>Euteleostomi</taxon>
        <taxon>Actinopterygii</taxon>
        <taxon>Neopterygii</taxon>
        <taxon>Teleostei</taxon>
        <taxon>Neoteleostei</taxon>
        <taxon>Acanthomorphata</taxon>
        <taxon>Eupercaria</taxon>
        <taxon>Sciaenidae</taxon>
        <taxon>Larimichthys</taxon>
    </lineage>
</organism>
<proteinExistence type="predicted"/>
<protein>
    <submittedName>
        <fullName evidence="1">Uncharacterized protein</fullName>
    </submittedName>
</protein>
<sequence length="503" mass="56039">MPPSTCWSVTASLTLQWQVNISALFQSSCAVATMAEVLSCACAGISVSQLASLFSLHRKLLISREERPSSMLKGAVDSLSSFFKAFSSLTINPSHLNILTELPPNLKIMLLQHSEDGSELYGAFYEMTKTNQKGKTTQVTGTLACSKVAKVSVCPQALLALRELTQTFGQETSYALYKEAGWHKAEGRLEVFEEHQIFDHKTSAEEMLAARFREIVQDMEDYLNPLLTQFDFSCLRPQDASLPVPEMTKTKDKDEKGSSVKAPAEQGEYVVLLADQKLLELPLEALSILHEEGVCSVSRDFSLQLLHSRLNRQEPEKGTDGTSLSVRMNEILETHSQHSTKLWEGFMGSKQTPSLFQMQQLLLCRCSAFIYLGMEPFTANIPPAKLAPMNLSECRMALLFDLVQNHASVHRQSNTDVYKSAEQLDLEKPLKTAMLLSMGGVGCVVLNQWHSSFHQNTHNMASVLDNLLRARHTSGQVIHALRRKDSFSDTKSKGHRIRSSAPR</sequence>
<reference evidence="1" key="1">
    <citation type="submission" date="2018-11" db="EMBL/GenBank/DDBJ databases">
        <title>The sequence and de novo assembly of Larimichthys crocea genome using PacBio and Hi-C technologies.</title>
        <authorList>
            <person name="Xu P."/>
            <person name="Chen B."/>
            <person name="Zhou Z."/>
            <person name="Ke Q."/>
            <person name="Wu Y."/>
            <person name="Bai H."/>
            <person name="Pu F."/>
        </authorList>
    </citation>
    <scope>NUCLEOTIDE SEQUENCE</scope>
    <source>
        <tissue evidence="1">Muscle</tissue>
    </source>
</reference>
<comment type="caution">
    <text evidence="1">The sequence shown here is derived from an EMBL/GenBank/DDBJ whole genome shotgun (WGS) entry which is preliminary data.</text>
</comment>
<accession>A0ACD3QCU8</accession>
<dbReference type="EMBL" id="CM011694">
    <property type="protein sequence ID" value="TMS04948.1"/>
    <property type="molecule type" value="Genomic_DNA"/>
</dbReference>